<protein>
    <recommendedName>
        <fullName evidence="3">Glutamine--fructose-6-phosphate aminotransferase [isomerizing]</fullName>
        <ecNumber evidence="2">2.6.1.16</ecNumber>
    </recommendedName>
</protein>
<dbReference type="InterPro" id="IPR029055">
    <property type="entry name" value="Ntn_hydrolases_N"/>
</dbReference>
<dbReference type="CDD" id="cd00714">
    <property type="entry name" value="GFAT"/>
    <property type="match status" value="1"/>
</dbReference>
<dbReference type="PROSITE" id="PS51278">
    <property type="entry name" value="GATASE_TYPE_2"/>
    <property type="match status" value="1"/>
</dbReference>
<dbReference type="NCBIfam" id="NF001484">
    <property type="entry name" value="PRK00331.1"/>
    <property type="match status" value="1"/>
</dbReference>
<dbReference type="Gene3D" id="3.40.50.10490">
    <property type="entry name" value="Glucose-6-phosphate isomerase like protein, domain 1"/>
    <property type="match status" value="2"/>
</dbReference>
<dbReference type="InterPro" id="IPR046348">
    <property type="entry name" value="SIS_dom_sf"/>
</dbReference>
<dbReference type="GO" id="GO:0006487">
    <property type="term" value="P:protein N-linked glycosylation"/>
    <property type="evidence" value="ECO:0007669"/>
    <property type="project" value="TreeGrafter"/>
</dbReference>
<dbReference type="NCBIfam" id="TIGR01135">
    <property type="entry name" value="glmS"/>
    <property type="match status" value="1"/>
</dbReference>
<sequence length="598" mass="64592">MCGIFGYTGTKKTAANRVLKGLKTLEYRGYDSWGVAVVSDQKTESRKADKEILVEKQVGKIGNSVLKSDILNLKSNTGIGHTRWATHGGVTDTNAHPHLSCDSSLAIVHNGIVENFQKLKKGLNKSHNFKSDTDTEVIVHLIEDEMKNKGFSEAVRSTFNKLDGLNAIAALSSSGEIVVAKNGSPIVLGVGSGEYFLSSDATAIIPHTKKVIFLEDGQFAILNKKGISVYSLASGKKVKTEVQILDWKAVESTTGKFPHFMIKEIFEQPKVLRNAIISLEKPAIDMAASIKEARGTFFIASGTAFHACLAGTYLFSKIAHHHVNTAVASEFNYLEDFLTKQSLIIALSQSGETIDVVEPLNRAAKKGAKIAAVVNSLGSTIYRMGSIKVLLGAGPEIAVASTKAYVAKVAFLMLVTYALIGRIEEAKKLLIKSAKEIERLLRKENISEIKKIAKTLAKSEHIYTIGRGVSYPTALESALKMKEVSYIHTEGLAGGELKHGAIALISKGTPCIVYAPDDETFESIISNATEIKSRGGLIIGVGPKNSESFDHWVPVKDVGEASLIPMVVPAQLLAYFLALGKGWDPDKPRNLAKSVTVK</sequence>
<dbReference type="GO" id="GO:0097367">
    <property type="term" value="F:carbohydrate derivative binding"/>
    <property type="evidence" value="ECO:0007669"/>
    <property type="project" value="InterPro"/>
</dbReference>
<dbReference type="CDD" id="cd05009">
    <property type="entry name" value="SIS_GlmS_GlmD_2"/>
    <property type="match status" value="1"/>
</dbReference>
<evidence type="ECO:0000256" key="3">
    <source>
        <dbReference type="ARBA" id="ARBA00016090"/>
    </source>
</evidence>
<dbReference type="InterPro" id="IPR001347">
    <property type="entry name" value="SIS_dom"/>
</dbReference>
<comment type="catalytic activity">
    <reaction evidence="1">
        <text>D-fructose 6-phosphate + L-glutamine = D-glucosamine 6-phosphate + L-glutamate</text>
        <dbReference type="Rhea" id="RHEA:13237"/>
        <dbReference type="ChEBI" id="CHEBI:29985"/>
        <dbReference type="ChEBI" id="CHEBI:58359"/>
        <dbReference type="ChEBI" id="CHEBI:58725"/>
        <dbReference type="ChEBI" id="CHEBI:61527"/>
        <dbReference type="EC" id="2.6.1.16"/>
    </reaction>
</comment>
<proteinExistence type="predicted"/>
<keyword evidence="6" id="KW-0677">Repeat</keyword>
<evidence type="ECO:0000259" key="8">
    <source>
        <dbReference type="PROSITE" id="PS51278"/>
    </source>
</evidence>
<keyword evidence="4 10" id="KW-0032">Aminotransferase</keyword>
<dbReference type="InterPro" id="IPR035466">
    <property type="entry name" value="GlmS/AgaS_SIS"/>
</dbReference>
<dbReference type="InterPro" id="IPR005855">
    <property type="entry name" value="GFAT"/>
</dbReference>
<evidence type="ECO:0000256" key="7">
    <source>
        <dbReference type="ARBA" id="ARBA00022962"/>
    </source>
</evidence>
<evidence type="ECO:0000256" key="2">
    <source>
        <dbReference type="ARBA" id="ARBA00012916"/>
    </source>
</evidence>
<dbReference type="InterPro" id="IPR035490">
    <property type="entry name" value="GlmS/FrlB_SIS"/>
</dbReference>
<dbReference type="EC" id="2.6.1.16" evidence="2"/>
<dbReference type="Pfam" id="PF13522">
    <property type="entry name" value="GATase_6"/>
    <property type="match status" value="1"/>
</dbReference>
<dbReference type="STRING" id="1802595.A2134_02385"/>
<evidence type="ECO:0000256" key="1">
    <source>
        <dbReference type="ARBA" id="ARBA00001031"/>
    </source>
</evidence>
<dbReference type="PANTHER" id="PTHR10937">
    <property type="entry name" value="GLUCOSAMINE--FRUCTOSE-6-PHOSPHATE AMINOTRANSFERASE, ISOMERIZING"/>
    <property type="match status" value="1"/>
</dbReference>
<dbReference type="GO" id="GO:0006002">
    <property type="term" value="P:fructose 6-phosphate metabolic process"/>
    <property type="evidence" value="ECO:0007669"/>
    <property type="project" value="TreeGrafter"/>
</dbReference>
<keyword evidence="7" id="KW-0315">Glutamine amidotransferase</keyword>
<accession>A0A1G1WBL7</accession>
<feature type="domain" description="SIS" evidence="9">
    <location>
        <begin position="286"/>
        <end position="429"/>
    </location>
</feature>
<evidence type="ECO:0000256" key="5">
    <source>
        <dbReference type="ARBA" id="ARBA00022679"/>
    </source>
</evidence>
<dbReference type="SUPFAM" id="SSF56235">
    <property type="entry name" value="N-terminal nucleophile aminohydrolases (Ntn hydrolases)"/>
    <property type="match status" value="1"/>
</dbReference>
<reference evidence="10 11" key="1">
    <citation type="journal article" date="2016" name="Nat. Commun.">
        <title>Thousands of microbial genomes shed light on interconnected biogeochemical processes in an aquifer system.</title>
        <authorList>
            <person name="Anantharaman K."/>
            <person name="Brown C.T."/>
            <person name="Hug L.A."/>
            <person name="Sharon I."/>
            <person name="Castelle C.J."/>
            <person name="Probst A.J."/>
            <person name="Thomas B.C."/>
            <person name="Singh A."/>
            <person name="Wilkins M.J."/>
            <person name="Karaoz U."/>
            <person name="Brodie E.L."/>
            <person name="Williams K.H."/>
            <person name="Hubbard S.S."/>
            <person name="Banfield J.F."/>
        </authorList>
    </citation>
    <scope>NUCLEOTIDE SEQUENCE [LARGE SCALE GENOMIC DNA]</scope>
</reference>
<dbReference type="PANTHER" id="PTHR10937:SF0">
    <property type="entry name" value="GLUTAMINE--FRUCTOSE-6-PHOSPHATE TRANSAMINASE (ISOMERIZING)"/>
    <property type="match status" value="1"/>
</dbReference>
<evidence type="ECO:0000256" key="6">
    <source>
        <dbReference type="ARBA" id="ARBA00022737"/>
    </source>
</evidence>
<dbReference type="EMBL" id="MHCR01000028">
    <property type="protein sequence ID" value="OGY24920.1"/>
    <property type="molecule type" value="Genomic_DNA"/>
</dbReference>
<dbReference type="InterPro" id="IPR017932">
    <property type="entry name" value="GATase_2_dom"/>
</dbReference>
<dbReference type="Gene3D" id="3.60.20.10">
    <property type="entry name" value="Glutamine Phosphoribosylpyrophosphate, subunit 1, domain 1"/>
    <property type="match status" value="1"/>
</dbReference>
<evidence type="ECO:0000256" key="4">
    <source>
        <dbReference type="ARBA" id="ARBA00022576"/>
    </source>
</evidence>
<dbReference type="GO" id="GO:0006047">
    <property type="term" value="P:UDP-N-acetylglucosamine metabolic process"/>
    <property type="evidence" value="ECO:0007669"/>
    <property type="project" value="TreeGrafter"/>
</dbReference>
<dbReference type="AlphaFoldDB" id="A0A1G1WBL7"/>
<dbReference type="Proteomes" id="UP000178162">
    <property type="component" value="Unassembled WGS sequence"/>
</dbReference>
<dbReference type="SUPFAM" id="SSF53697">
    <property type="entry name" value="SIS domain"/>
    <property type="match status" value="1"/>
</dbReference>
<dbReference type="Pfam" id="PF01380">
    <property type="entry name" value="SIS"/>
    <property type="match status" value="2"/>
</dbReference>
<dbReference type="FunFam" id="3.60.20.10:FF:000006">
    <property type="entry name" value="Glutamine--fructose-6-phosphate aminotransferase [isomerizing]"/>
    <property type="match status" value="1"/>
</dbReference>
<keyword evidence="5 10" id="KW-0808">Transferase</keyword>
<feature type="domain" description="Glutamine amidotransferase type-2" evidence="8">
    <location>
        <begin position="2"/>
        <end position="225"/>
    </location>
</feature>
<comment type="caution">
    <text evidence="10">The sequence shown here is derived from an EMBL/GenBank/DDBJ whole genome shotgun (WGS) entry which is preliminary data.</text>
</comment>
<dbReference type="GO" id="GO:0004360">
    <property type="term" value="F:glutamine-fructose-6-phosphate transaminase (isomerizing) activity"/>
    <property type="evidence" value="ECO:0007669"/>
    <property type="project" value="UniProtKB-EC"/>
</dbReference>
<organism evidence="10 11">
    <name type="scientific">Candidatus Woykebacteria bacterium RBG_16_39_9b</name>
    <dbReference type="NCBI Taxonomy" id="1802595"/>
    <lineage>
        <taxon>Bacteria</taxon>
        <taxon>Candidatus Woykeibacteriota</taxon>
    </lineage>
</organism>
<dbReference type="InterPro" id="IPR047084">
    <property type="entry name" value="GFAT_N"/>
</dbReference>
<dbReference type="PROSITE" id="PS51464">
    <property type="entry name" value="SIS"/>
    <property type="match status" value="2"/>
</dbReference>
<evidence type="ECO:0000313" key="10">
    <source>
        <dbReference type="EMBL" id="OGY24920.1"/>
    </source>
</evidence>
<dbReference type="CDD" id="cd05008">
    <property type="entry name" value="SIS_GlmS_GlmD_1"/>
    <property type="match status" value="1"/>
</dbReference>
<evidence type="ECO:0000313" key="11">
    <source>
        <dbReference type="Proteomes" id="UP000178162"/>
    </source>
</evidence>
<feature type="domain" description="SIS" evidence="9">
    <location>
        <begin position="452"/>
        <end position="588"/>
    </location>
</feature>
<evidence type="ECO:0000259" key="9">
    <source>
        <dbReference type="PROSITE" id="PS51464"/>
    </source>
</evidence>
<gene>
    <name evidence="10" type="ORF">A2134_02385</name>
</gene>
<name>A0A1G1WBL7_9BACT</name>